<dbReference type="PROSITE" id="PS50970">
    <property type="entry name" value="HCY"/>
    <property type="match status" value="1"/>
</dbReference>
<feature type="binding site" evidence="3">
    <location>
        <position position="278"/>
    </location>
    <ligand>
        <name>Zn(2+)</name>
        <dbReference type="ChEBI" id="CHEBI:29105"/>
    </ligand>
</feature>
<keyword evidence="3" id="KW-0862">Zinc</keyword>
<dbReference type="GeneID" id="59160473"/>
<dbReference type="KEGG" id="jme:EEW87_004825"/>
<dbReference type="Gene3D" id="3.20.20.330">
    <property type="entry name" value="Homocysteine-binding-like domain"/>
    <property type="match status" value="1"/>
</dbReference>
<organism evidence="5 6">
    <name type="scientific">Janibacter melonis</name>
    <dbReference type="NCBI Taxonomy" id="262209"/>
    <lineage>
        <taxon>Bacteria</taxon>
        <taxon>Bacillati</taxon>
        <taxon>Actinomycetota</taxon>
        <taxon>Actinomycetes</taxon>
        <taxon>Micrococcales</taxon>
        <taxon>Intrasporangiaceae</taxon>
        <taxon>Janibacter</taxon>
    </lineage>
</organism>
<keyword evidence="1 3" id="KW-0489">Methyltransferase</keyword>
<dbReference type="AlphaFoldDB" id="A0A5P8FL61"/>
<proteinExistence type="predicted"/>
<dbReference type="Pfam" id="PF02574">
    <property type="entry name" value="S-methyl_trans"/>
    <property type="match status" value="1"/>
</dbReference>
<keyword evidence="3" id="KW-0479">Metal-binding</keyword>
<gene>
    <name evidence="5" type="ORF">EEW87_004825</name>
</gene>
<feature type="binding site" evidence="3">
    <location>
        <position position="279"/>
    </location>
    <ligand>
        <name>Zn(2+)</name>
        <dbReference type="ChEBI" id="CHEBI:29105"/>
    </ligand>
</feature>
<evidence type="ECO:0000259" key="4">
    <source>
        <dbReference type="PROSITE" id="PS50970"/>
    </source>
</evidence>
<accession>A0A5P8FL61</accession>
<feature type="domain" description="Hcy-binding" evidence="4">
    <location>
        <begin position="1"/>
        <end position="293"/>
    </location>
</feature>
<name>A0A5P8FL61_9MICO</name>
<dbReference type="RefSeq" id="WP_123090976.1">
    <property type="nucleotide sequence ID" value="NZ_CP044548.2"/>
</dbReference>
<evidence type="ECO:0000313" key="6">
    <source>
        <dbReference type="Proteomes" id="UP000271708"/>
    </source>
</evidence>
<dbReference type="SUPFAM" id="SSF82282">
    <property type="entry name" value="Homocysteine S-methyltransferase"/>
    <property type="match status" value="1"/>
</dbReference>
<feature type="binding site" evidence="3">
    <location>
        <position position="212"/>
    </location>
    <ligand>
        <name>Zn(2+)</name>
        <dbReference type="ChEBI" id="CHEBI:29105"/>
    </ligand>
</feature>
<evidence type="ECO:0000313" key="5">
    <source>
        <dbReference type="EMBL" id="QFQ29800.2"/>
    </source>
</evidence>
<evidence type="ECO:0000256" key="3">
    <source>
        <dbReference type="PROSITE-ProRule" id="PRU00333"/>
    </source>
</evidence>
<dbReference type="InterPro" id="IPR003726">
    <property type="entry name" value="HCY_dom"/>
</dbReference>
<reference evidence="5 6" key="1">
    <citation type="submission" date="2019-09" db="EMBL/GenBank/DDBJ databases">
        <title>Complete Genome Sequence of Janibacter melonis M714 with both human health impact and industrial applications.</title>
        <authorList>
            <person name="Jin M."/>
            <person name="Zhao Q.R."/>
        </authorList>
    </citation>
    <scope>NUCLEOTIDE SEQUENCE [LARGE SCALE GENOMIC DNA]</scope>
    <source>
        <strain evidence="5 6">M714</strain>
    </source>
</reference>
<comment type="cofactor">
    <cofactor evidence="3">
        <name>Zn(2+)</name>
        <dbReference type="ChEBI" id="CHEBI:29105"/>
    </cofactor>
</comment>
<evidence type="ECO:0000256" key="2">
    <source>
        <dbReference type="ARBA" id="ARBA00022679"/>
    </source>
</evidence>
<dbReference type="GO" id="GO:0008168">
    <property type="term" value="F:methyltransferase activity"/>
    <property type="evidence" value="ECO:0007669"/>
    <property type="project" value="UniProtKB-UniRule"/>
</dbReference>
<dbReference type="PANTHER" id="PTHR11103">
    <property type="entry name" value="SLR1189 PROTEIN"/>
    <property type="match status" value="1"/>
</dbReference>
<dbReference type="EMBL" id="CP044548">
    <property type="protein sequence ID" value="QFQ29800.2"/>
    <property type="molecule type" value="Genomic_DNA"/>
</dbReference>
<dbReference type="GO" id="GO:0032259">
    <property type="term" value="P:methylation"/>
    <property type="evidence" value="ECO:0007669"/>
    <property type="project" value="UniProtKB-KW"/>
</dbReference>
<evidence type="ECO:0000256" key="1">
    <source>
        <dbReference type="ARBA" id="ARBA00022603"/>
    </source>
</evidence>
<dbReference type="PANTHER" id="PTHR11103:SF18">
    <property type="entry name" value="SLR1189 PROTEIN"/>
    <property type="match status" value="1"/>
</dbReference>
<dbReference type="Proteomes" id="UP000271708">
    <property type="component" value="Chromosome"/>
</dbReference>
<sequence>MQHVSDGGLETDLIYHHGVDLPHFAAYVLLRDAHGRDLLRHYYEGYAQVAERHGVGLQLETPTWRASSDWGDLLGDDASALAAANADAVALLREIGEQWSDRVPAVRVVGQLGPRGDGYRPGARVDPDEAAEYHRPQVAALAGAGADHVEVLTLTDVGEAVGVVRAARDVGVPVWVGWTVEVDGRLPGGTSLQEAVEATDTQAAPDAYMVNCAHPQHVAAGLSGPWDRVRGLKVNASERSHEELDAMTSLDPGDPAELAAAHVELERSLPALEVVGGCCGTDATHVGAIWAARTRD</sequence>
<protein>
    <submittedName>
        <fullName evidence="5">Homocysteine S-methyltransferase</fullName>
    </submittedName>
</protein>
<dbReference type="GO" id="GO:0046872">
    <property type="term" value="F:metal ion binding"/>
    <property type="evidence" value="ECO:0007669"/>
    <property type="project" value="UniProtKB-KW"/>
</dbReference>
<keyword evidence="2 3" id="KW-0808">Transferase</keyword>
<dbReference type="InterPro" id="IPR036589">
    <property type="entry name" value="HCY_dom_sf"/>
</dbReference>